<dbReference type="eggNOG" id="COG3581">
    <property type="taxonomic scope" value="Bacteria"/>
</dbReference>
<dbReference type="InterPro" id="IPR051805">
    <property type="entry name" value="Dehydratase_Activator_Redct"/>
</dbReference>
<accession>U2V4E1</accession>
<sequence>MAGHVAHPRSTVYEFAPFTSEMRREGYTILCGQMAPIHFELFERAIQDGGYDLEVLPAVSERTVELGLRYANNDMCYPAIHIVGQVMEAVLSGRYDPHHLAIMMTNPGDGCRASNYLSAISRALRDAGFAKAPIISSSLLSFDGRHPGFRSSMKTFVDMARACIIGDALMLCLHRTRPYEQVPGSADALFRLWMDRCKEALAGYTFASFAHDVAAIVADFDTLTLVDDGSRPRVGVVGEIHTKYDPDGNNDIVAIIETQGCEAVVGSLMNYLLFEMSGDRAGTQGSDATEADGTSARVAAAIKTLESMRAVLTRALERSSRFDAPFDLCALRERGTRVISGHNTCGMGWLLAGEVTELVEHGCINVLCLQPFSCLPNHIAGKAIIKEMRRRYPGLNMMTIDYDPGASEINQLNRIMLLTSVAHAEYDAGSDMPRQTRQTTREKGCIQTGSNS</sequence>
<gene>
    <name evidence="2" type="ORF">HMPREF1316_2652</name>
</gene>
<dbReference type="EMBL" id="AWEZ01000057">
    <property type="protein sequence ID" value="ERL07541.1"/>
    <property type="molecule type" value="Genomic_DNA"/>
</dbReference>
<evidence type="ECO:0000313" key="2">
    <source>
        <dbReference type="EMBL" id="ERL07541.1"/>
    </source>
</evidence>
<evidence type="ECO:0000256" key="1">
    <source>
        <dbReference type="SAM" id="MobiDB-lite"/>
    </source>
</evidence>
<dbReference type="AlphaFoldDB" id="U2V4E1"/>
<name>U2V4E1_9ACTN</name>
<organism evidence="2 3">
    <name type="scientific">Olsenella profusa F0195</name>
    <dbReference type="NCBI Taxonomy" id="1125712"/>
    <lineage>
        <taxon>Bacteria</taxon>
        <taxon>Bacillati</taxon>
        <taxon>Actinomycetota</taxon>
        <taxon>Coriobacteriia</taxon>
        <taxon>Coriobacteriales</taxon>
        <taxon>Atopobiaceae</taxon>
        <taxon>Olsenella</taxon>
    </lineage>
</organism>
<evidence type="ECO:0000313" key="3">
    <source>
        <dbReference type="Proteomes" id="UP000016638"/>
    </source>
</evidence>
<dbReference type="PANTHER" id="PTHR32329">
    <property type="entry name" value="BIFUNCTIONAL PROTEIN [INCLUDES 2-HYDROXYACYL-COA DEHYDRATASE (N-TER) AND ITS ACTIVATOR DOMAIN (C_TERM)-RELATED"/>
    <property type="match status" value="1"/>
</dbReference>
<feature type="region of interest" description="Disordered" evidence="1">
    <location>
        <begin position="428"/>
        <end position="452"/>
    </location>
</feature>
<comment type="caution">
    <text evidence="2">The sequence shown here is derived from an EMBL/GenBank/DDBJ whole genome shotgun (WGS) entry which is preliminary data.</text>
</comment>
<dbReference type="Proteomes" id="UP000016638">
    <property type="component" value="Unassembled WGS sequence"/>
</dbReference>
<proteinExistence type="predicted"/>
<protein>
    <submittedName>
        <fullName evidence="2">Putative 2-hydroxyglutaryl-CoA dehydratase, D-component</fullName>
    </submittedName>
</protein>
<keyword evidence="3" id="KW-1185">Reference proteome</keyword>
<dbReference type="STRING" id="1125712.HMPREF1316_2652"/>
<dbReference type="PANTHER" id="PTHR32329:SF4">
    <property type="entry name" value="ACTIVATOR OF 2-HYDROXYACYL-COA DEHYDRATASE"/>
    <property type="match status" value="1"/>
</dbReference>
<reference evidence="2 3" key="1">
    <citation type="submission" date="2013-08" db="EMBL/GenBank/DDBJ databases">
        <authorList>
            <person name="Durkin A.S."/>
            <person name="Haft D.R."/>
            <person name="McCorrison J."/>
            <person name="Torralba M."/>
            <person name="Gillis M."/>
            <person name="Haft D.H."/>
            <person name="Methe B."/>
            <person name="Sutton G."/>
            <person name="Nelson K.E."/>
        </authorList>
    </citation>
    <scope>NUCLEOTIDE SEQUENCE [LARGE SCALE GENOMIC DNA]</scope>
    <source>
        <strain evidence="2 3">F0195</strain>
    </source>
</reference>
<dbReference type="PATRIC" id="fig|1125712.3.peg.1628"/>